<accession>A0A3P7JLC5</accession>
<evidence type="ECO:0000313" key="2">
    <source>
        <dbReference type="Proteomes" id="UP000277928"/>
    </source>
</evidence>
<dbReference type="OrthoDB" id="6482909at2759"/>
<protein>
    <submittedName>
        <fullName evidence="1">Uncharacterized protein</fullName>
    </submittedName>
</protein>
<proteinExistence type="predicted"/>
<reference evidence="1 2" key="1">
    <citation type="submission" date="2018-08" db="EMBL/GenBank/DDBJ databases">
        <authorList>
            <person name="Laetsch R D."/>
            <person name="Stevens L."/>
            <person name="Kumar S."/>
            <person name="Blaxter L. M."/>
        </authorList>
    </citation>
    <scope>NUCLEOTIDE SEQUENCE [LARGE SCALE GENOMIC DNA]</scope>
</reference>
<dbReference type="AlphaFoldDB" id="A0A3P7JLC5"/>
<gene>
    <name evidence="1" type="ORF">NLS_LOCUS9488</name>
</gene>
<name>A0A3P7JLC5_LITSI</name>
<feature type="non-terminal residue" evidence="1">
    <location>
        <position position="1"/>
    </location>
</feature>
<dbReference type="EMBL" id="UYRX01001637">
    <property type="protein sequence ID" value="VDM91814.1"/>
    <property type="molecule type" value="Genomic_DNA"/>
</dbReference>
<keyword evidence="2" id="KW-1185">Reference proteome</keyword>
<organism evidence="1 2">
    <name type="scientific">Litomosoides sigmodontis</name>
    <name type="common">Filarial nematode worm</name>
    <dbReference type="NCBI Taxonomy" id="42156"/>
    <lineage>
        <taxon>Eukaryota</taxon>
        <taxon>Metazoa</taxon>
        <taxon>Ecdysozoa</taxon>
        <taxon>Nematoda</taxon>
        <taxon>Chromadorea</taxon>
        <taxon>Rhabditida</taxon>
        <taxon>Spirurina</taxon>
        <taxon>Spiruromorpha</taxon>
        <taxon>Filarioidea</taxon>
        <taxon>Onchocercidae</taxon>
        <taxon>Litomosoides</taxon>
    </lineage>
</organism>
<sequence length="141" mass="15889">DINAHPEFVREDQVIGKKAFSREEYEELRGIPSITDKEPRKSPIINRYEFPDDEQSDIKNLPDIVDSQYAIGRGARSEEEIREIKALPDIHACSPASHSKLPTAARSIPTSDVESSAYVALDMRSRHSNSPVSSEYIAHRL</sequence>
<evidence type="ECO:0000313" key="1">
    <source>
        <dbReference type="EMBL" id="VDM91814.1"/>
    </source>
</evidence>
<dbReference type="Proteomes" id="UP000277928">
    <property type="component" value="Unassembled WGS sequence"/>
</dbReference>